<proteinExistence type="predicted"/>
<accession>A0A7W9SE01</accession>
<evidence type="ECO:0000313" key="2">
    <source>
        <dbReference type="Proteomes" id="UP000522163"/>
    </source>
</evidence>
<organism evidence="1 2">
    <name type="scientific">Oribacterium sinus</name>
    <dbReference type="NCBI Taxonomy" id="237576"/>
    <lineage>
        <taxon>Bacteria</taxon>
        <taxon>Bacillati</taxon>
        <taxon>Bacillota</taxon>
        <taxon>Clostridia</taxon>
        <taxon>Lachnospirales</taxon>
        <taxon>Lachnospiraceae</taxon>
        <taxon>Oribacterium</taxon>
    </lineage>
</organism>
<evidence type="ECO:0000313" key="1">
    <source>
        <dbReference type="EMBL" id="MBB6040403.1"/>
    </source>
</evidence>
<comment type="caution">
    <text evidence="1">The sequence shown here is derived from an EMBL/GenBank/DDBJ whole genome shotgun (WGS) entry which is preliminary data.</text>
</comment>
<protein>
    <recommendedName>
        <fullName evidence="3">C_GCAxxG_C_C family redox protein</fullName>
    </recommendedName>
</protein>
<sequence length="126" mass="13450">MKQSLEEKQSLAMEGLAAGKNCGQLVLLAYQEELNLPEELLLPLSAGLIEGLGTLEGTCGALIGANLVLAMKNKGNPMVQVEAAHLFQDFVERCGASICKDLRGIGKEKPLCSCEDCIKEAIALLY</sequence>
<dbReference type="GeneID" id="85013932"/>
<evidence type="ECO:0008006" key="3">
    <source>
        <dbReference type="Google" id="ProtNLM"/>
    </source>
</evidence>
<dbReference type="Proteomes" id="UP000522163">
    <property type="component" value="Unassembled WGS sequence"/>
</dbReference>
<gene>
    <name evidence="1" type="ORF">HNQ46_000366</name>
</gene>
<reference evidence="1 2" key="1">
    <citation type="submission" date="2020-08" db="EMBL/GenBank/DDBJ databases">
        <title>Genomic Encyclopedia of Type Strains, Phase IV (KMG-IV): sequencing the most valuable type-strain genomes for metagenomic binning, comparative biology and taxonomic classification.</title>
        <authorList>
            <person name="Goeker M."/>
        </authorList>
    </citation>
    <scope>NUCLEOTIDE SEQUENCE [LARGE SCALE GENOMIC DNA]</scope>
    <source>
        <strain evidence="1 2">DSM 17245</strain>
    </source>
</reference>
<dbReference type="RefSeq" id="WP_183682220.1">
    <property type="nucleotide sequence ID" value="NZ_JACHHH010000002.1"/>
</dbReference>
<dbReference type="AlphaFoldDB" id="A0A7W9SE01"/>
<dbReference type="Pfam" id="PF09719">
    <property type="entry name" value="C_GCAxxG_C_C"/>
    <property type="match status" value="1"/>
</dbReference>
<dbReference type="InterPro" id="IPR010181">
    <property type="entry name" value="CGCAxxGCC_motif"/>
</dbReference>
<dbReference type="EMBL" id="JACHHH010000002">
    <property type="protein sequence ID" value="MBB6040403.1"/>
    <property type="molecule type" value="Genomic_DNA"/>
</dbReference>
<name>A0A7W9SE01_9FIRM</name>